<evidence type="ECO:0000313" key="1">
    <source>
        <dbReference type="EMBL" id="QTL98950.1"/>
    </source>
</evidence>
<reference evidence="1" key="1">
    <citation type="submission" date="2019-12" db="EMBL/GenBank/DDBJ databases">
        <authorList>
            <person name="zhang j."/>
            <person name="sun C.M."/>
        </authorList>
    </citation>
    <scope>NUCLEOTIDE SEQUENCE</scope>
    <source>
        <strain evidence="1">NS-1</strain>
    </source>
</reference>
<dbReference type="AlphaFoldDB" id="A0A8A7KCH6"/>
<organism evidence="1 2">
    <name type="scientific">Iocasia fonsfrigidae</name>
    <dbReference type="NCBI Taxonomy" id="2682810"/>
    <lineage>
        <taxon>Bacteria</taxon>
        <taxon>Bacillati</taxon>
        <taxon>Bacillota</taxon>
        <taxon>Clostridia</taxon>
        <taxon>Halanaerobiales</taxon>
        <taxon>Halanaerobiaceae</taxon>
        <taxon>Iocasia</taxon>
    </lineage>
</organism>
<evidence type="ECO:0000313" key="2">
    <source>
        <dbReference type="Proteomes" id="UP000665020"/>
    </source>
</evidence>
<gene>
    <name evidence="1" type="ORF">GM661_13755</name>
</gene>
<dbReference type="Proteomes" id="UP000665020">
    <property type="component" value="Chromosome"/>
</dbReference>
<dbReference type="KEGG" id="ifn:GM661_13755"/>
<proteinExistence type="predicted"/>
<dbReference type="EMBL" id="CP046640">
    <property type="protein sequence ID" value="QTL98950.1"/>
    <property type="molecule type" value="Genomic_DNA"/>
</dbReference>
<protein>
    <submittedName>
        <fullName evidence="1">Uncharacterized protein</fullName>
    </submittedName>
</protein>
<name>A0A8A7KCH6_9FIRM</name>
<sequence length="168" mass="19805">MSKNRTYSMSEGMAVAKQASNDIEEWLCKLNNTVSVENVEKIPEYQERDIDLIWKTEKGKYLVEIKGDRWHQTGNFFFETYSNKDKGTPGCFIYSEANLFFYYFVKPKTLYILPMEKTRQWFGKRIEQFKECETTTPVGKGRFYTTVGRLVPIKRILKGISEIKIYSL</sequence>
<accession>A0A8A7KCH6</accession>
<dbReference type="RefSeq" id="WP_230867353.1">
    <property type="nucleotide sequence ID" value="NZ_CP046640.1"/>
</dbReference>
<keyword evidence="2" id="KW-1185">Reference proteome</keyword>